<proteinExistence type="predicted"/>
<evidence type="ECO:0000313" key="4">
    <source>
        <dbReference type="Proteomes" id="UP000288812"/>
    </source>
</evidence>
<dbReference type="EMBL" id="RLIH01000001">
    <property type="protein sequence ID" value="RVU55870.1"/>
    <property type="molecule type" value="Genomic_DNA"/>
</dbReference>
<organism evidence="3 4">
    <name type="scientific">Anaerosphaera multitolerans</name>
    <dbReference type="NCBI Taxonomy" id="2487351"/>
    <lineage>
        <taxon>Bacteria</taxon>
        <taxon>Bacillati</taxon>
        <taxon>Bacillota</taxon>
        <taxon>Tissierellia</taxon>
        <taxon>Tissierellales</taxon>
        <taxon>Peptoniphilaceae</taxon>
        <taxon>Anaerosphaera</taxon>
    </lineage>
</organism>
<dbReference type="Pfam" id="PF02498">
    <property type="entry name" value="Bro-N"/>
    <property type="match status" value="1"/>
</dbReference>
<evidence type="ECO:0000259" key="2">
    <source>
        <dbReference type="PROSITE" id="PS51750"/>
    </source>
</evidence>
<dbReference type="PANTHER" id="PTHR36180">
    <property type="entry name" value="DNA-BINDING PROTEIN-RELATED-RELATED"/>
    <property type="match status" value="1"/>
</dbReference>
<sequence>MEPMQIYEHEQFGKIRTLTKDGDIWFVATDICDALDIANTSQAVTRLDEDERSMFNIGRQGMTNCINEYGLYNLILASRKPEAKTFKRWITHEVLPDIRKHGAYLTPAKLEEVLLNPDTLIQLATELKKAREERDALSIQNSELTVQNTVMQPKADYFDELVDRNLLSNFRNTAKALGVKQKEFIDYLLSHGYIYRDAKGTLFPYAEKNDGLFEIKECFNEKTDWKGYQTLITPKGRETFRLLLEGGVS</sequence>
<protein>
    <submittedName>
        <fullName evidence="3">Phage repressor protein/antirepressor Ant</fullName>
    </submittedName>
</protein>
<dbReference type="AlphaFoldDB" id="A0A437S9R6"/>
<gene>
    <name evidence="3" type="ORF">EF514_01265</name>
</gene>
<dbReference type="Proteomes" id="UP000288812">
    <property type="component" value="Unassembled WGS sequence"/>
</dbReference>
<keyword evidence="1" id="KW-0175">Coiled coil</keyword>
<dbReference type="OrthoDB" id="9812611at2"/>
<feature type="coiled-coil region" evidence="1">
    <location>
        <begin position="120"/>
        <end position="147"/>
    </location>
</feature>
<reference evidence="3 4" key="1">
    <citation type="submission" date="2018-11" db="EMBL/GenBank/DDBJ databases">
        <title>Genome sequencing and assembly of Anaerosphaera sp. nov., GS7-6-2.</title>
        <authorList>
            <person name="Rettenmaier R."/>
            <person name="Liebl W."/>
            <person name="Zverlov V."/>
        </authorList>
    </citation>
    <scope>NUCLEOTIDE SEQUENCE [LARGE SCALE GENOMIC DNA]</scope>
    <source>
        <strain evidence="3 4">GS7-6-2</strain>
    </source>
</reference>
<evidence type="ECO:0000313" key="3">
    <source>
        <dbReference type="EMBL" id="RVU55870.1"/>
    </source>
</evidence>
<dbReference type="Pfam" id="PF03374">
    <property type="entry name" value="ANT"/>
    <property type="match status" value="1"/>
</dbReference>
<keyword evidence="4" id="KW-1185">Reference proteome</keyword>
<name>A0A437S9R6_9FIRM</name>
<dbReference type="InterPro" id="IPR003497">
    <property type="entry name" value="BRO_N_domain"/>
</dbReference>
<comment type="caution">
    <text evidence="3">The sequence shown here is derived from an EMBL/GenBank/DDBJ whole genome shotgun (WGS) entry which is preliminary data.</text>
</comment>
<dbReference type="InterPro" id="IPR005039">
    <property type="entry name" value="Ant_C"/>
</dbReference>
<dbReference type="GO" id="GO:0003677">
    <property type="term" value="F:DNA binding"/>
    <property type="evidence" value="ECO:0007669"/>
    <property type="project" value="InterPro"/>
</dbReference>
<dbReference type="PANTHER" id="PTHR36180:SF2">
    <property type="entry name" value="BRO FAMILY PROTEIN"/>
    <property type="match status" value="1"/>
</dbReference>
<feature type="domain" description="Bro-N" evidence="2">
    <location>
        <begin position="4"/>
        <end position="102"/>
    </location>
</feature>
<dbReference type="SMART" id="SM01040">
    <property type="entry name" value="Bro-N"/>
    <property type="match status" value="1"/>
</dbReference>
<evidence type="ECO:0000256" key="1">
    <source>
        <dbReference type="SAM" id="Coils"/>
    </source>
</evidence>
<dbReference type="PROSITE" id="PS51750">
    <property type="entry name" value="BRO_N"/>
    <property type="match status" value="1"/>
</dbReference>
<dbReference type="RefSeq" id="WP_127722999.1">
    <property type="nucleotide sequence ID" value="NZ_RLIH01000001.1"/>
</dbReference>
<accession>A0A437S9R6</accession>